<dbReference type="Gene3D" id="3.40.720.10">
    <property type="entry name" value="Alkaline Phosphatase, subunit A"/>
    <property type="match status" value="2"/>
</dbReference>
<dbReference type="Pfam" id="PF04185">
    <property type="entry name" value="Phosphoesterase"/>
    <property type="match status" value="1"/>
</dbReference>
<proteinExistence type="predicted"/>
<keyword evidence="1 2" id="KW-0378">Hydrolase</keyword>
<dbReference type="InterPro" id="IPR007312">
    <property type="entry name" value="Phosphoesterase"/>
</dbReference>
<evidence type="ECO:0000256" key="1">
    <source>
        <dbReference type="ARBA" id="ARBA00022801"/>
    </source>
</evidence>
<accession>A0A3P3ZRP2</accession>
<organism evidence="2">
    <name type="scientific">mine drainage metagenome</name>
    <dbReference type="NCBI Taxonomy" id="410659"/>
    <lineage>
        <taxon>unclassified sequences</taxon>
        <taxon>metagenomes</taxon>
        <taxon>ecological metagenomes</taxon>
    </lineage>
</organism>
<dbReference type="EMBL" id="UOYP01000656">
    <property type="protein sequence ID" value="VAY89470.1"/>
    <property type="molecule type" value="Genomic_DNA"/>
</dbReference>
<dbReference type="PANTHER" id="PTHR31956">
    <property type="entry name" value="NON-SPECIFIC PHOSPHOLIPASE C4-RELATED"/>
    <property type="match status" value="1"/>
</dbReference>
<dbReference type="AlphaFoldDB" id="A0A3P3ZRP2"/>
<sequence>MSRIPHRFIVLLTLLCVWAEPVKAEEPVSPPTLTPIRHLVILYDENISFDHYFGAYPKALNPPGSPHFLAKPHTPKVNGFDALPSNPSPRPFRLDRSQAFTADQSHAYTDEQAAFHHGHMDHFIESTGNGLVHTPGVLGSPATVMGYFDGNTVTALWNYAQHYALSDATFTDTFGPSTPGALEVVAGQTHGAIPVFTQRFPSLPTSILLPDGRGRFTLIGDADPEEDVCSRSPLRIHMAGPNIGELLDKQNIPWGNFMGGFDLSRINPNGSSGCTRTSTTSAGSLVRDYLPHHNGFQYYPSTANPFHTRPASLSTIGHATLPDGVTPEPAHHQYDLEDFFSAVKTGNFPAISFLKAPAFQDGHAGYSNPLDEQRFIVRVLNFLQSRPEWAETAVILTYDDSDGWYDHAFSPILHSSHDSQADTLSSAGHCGSESHMPLGTDGQPVNGRCGPGPRIPLLVLSPWAKTNWVDHTPLTQTSILRFIEDNWLHEARLGQGSFDVDAGNLIHLFDFTQPTPLPPLYLDPDSGLPLALPPHDL</sequence>
<dbReference type="PANTHER" id="PTHR31956:SF1">
    <property type="entry name" value="NON-SPECIFIC PHOSPHOLIPASE C1"/>
    <property type="match status" value="1"/>
</dbReference>
<gene>
    <name evidence="2" type="primary">plcN</name>
    <name evidence="2" type="ORF">CARN8_690016</name>
</gene>
<dbReference type="InterPro" id="IPR017850">
    <property type="entry name" value="Alkaline_phosphatase_core_sf"/>
</dbReference>
<dbReference type="EC" id="3.1.4.3" evidence="2"/>
<reference evidence="2" key="1">
    <citation type="submission" date="2018-10" db="EMBL/GenBank/DDBJ databases">
        <authorList>
            <person name="Plewniak F."/>
        </authorList>
    </citation>
    <scope>NUCLEOTIDE SEQUENCE</scope>
</reference>
<evidence type="ECO:0000313" key="2">
    <source>
        <dbReference type="EMBL" id="VAY89470.1"/>
    </source>
</evidence>
<dbReference type="GO" id="GO:0034480">
    <property type="term" value="F:phosphatidylcholine phospholipase C activity"/>
    <property type="evidence" value="ECO:0007669"/>
    <property type="project" value="UniProtKB-EC"/>
</dbReference>
<dbReference type="CDD" id="cd16013">
    <property type="entry name" value="AcpA"/>
    <property type="match status" value="1"/>
</dbReference>
<protein>
    <submittedName>
        <fullName evidence="2">Non-hemolytic phospholipase C</fullName>
        <ecNumber evidence="2">3.1.4.3</ecNumber>
    </submittedName>
</protein>
<name>A0A3P3ZRP2_9ZZZZ</name>